<evidence type="ECO:0000313" key="1">
    <source>
        <dbReference type="EMBL" id="MFH6983907.1"/>
    </source>
</evidence>
<comment type="caution">
    <text evidence="1">The sequence shown here is derived from an EMBL/GenBank/DDBJ whole genome shotgun (WGS) entry which is preliminary data.</text>
</comment>
<dbReference type="InterPro" id="IPR025396">
    <property type="entry name" value="DUF4302"/>
</dbReference>
<keyword evidence="2" id="KW-1185">Reference proteome</keyword>
<dbReference type="PROSITE" id="PS51257">
    <property type="entry name" value="PROKAR_LIPOPROTEIN"/>
    <property type="match status" value="1"/>
</dbReference>
<sequence>MRKILLSLLIVSLFTACQEDKKGLPSVEDRVSTAIENLRDDLTDPSEGWKVLYQPTSASGAFFMIMKFKTDGTVTISTDLAANAGEFHEQTIPYRIDAGQGLELIFETYGALHYLFELDQASFGAEFEFVYEEKDDGDLYFRSKSDLNDPSSIVFTPANATDASAFSREIAANFDLYAGQSPRLFGGANPTQQLYLSDLDISVFWSVDLAKRTVLFDLAGSGSTLEEVLSGTHVSLNQSSGYTFMGGKIIFNQPIQIKVGGKGFELSELTLGDFSETGAPLCETSAESTPVYSLPGGGSLTKNLFNSSGLGFEPQAGSLYSVNIPFIFDDSLRSLAEEGSISQKLPNALAFIMTYGFESDSIPANSVGFLVEDDQENSAFYLRSFTPTAVGNRLQIDWLDNYYYSSAPTPEEEAALTEILDEVFDGGSVYAYDLPIRGLTVYQFYNPCNGYEFVLVR</sequence>
<dbReference type="Proteomes" id="UP001610063">
    <property type="component" value="Unassembled WGS sequence"/>
</dbReference>
<accession>A0ABW7N8U5</accession>
<reference evidence="1 2" key="1">
    <citation type="journal article" date="2013" name="Int. J. Syst. Evol. Microbiol.">
        <title>Marinoscillum luteum sp. nov., isolated from marine sediment.</title>
        <authorList>
            <person name="Cha I.T."/>
            <person name="Park S.J."/>
            <person name="Kim S.J."/>
            <person name="Kim J.G."/>
            <person name="Jung M.Y."/>
            <person name="Shin K.S."/>
            <person name="Kwon K.K."/>
            <person name="Yang S.H."/>
            <person name="Seo Y.S."/>
            <person name="Rhee S.K."/>
        </authorList>
    </citation>
    <scope>NUCLEOTIDE SEQUENCE [LARGE SCALE GENOMIC DNA]</scope>
    <source>
        <strain evidence="1 2">KCTC 23939</strain>
    </source>
</reference>
<dbReference type="Pfam" id="PF14135">
    <property type="entry name" value="DUF4302"/>
    <property type="match status" value="1"/>
</dbReference>
<organism evidence="1 2">
    <name type="scientific">Marinoscillum luteum</name>
    <dbReference type="NCBI Taxonomy" id="861051"/>
    <lineage>
        <taxon>Bacteria</taxon>
        <taxon>Pseudomonadati</taxon>
        <taxon>Bacteroidota</taxon>
        <taxon>Cytophagia</taxon>
        <taxon>Cytophagales</taxon>
        <taxon>Reichenbachiellaceae</taxon>
        <taxon>Marinoscillum</taxon>
    </lineage>
</organism>
<name>A0ABW7N8U5_9BACT</name>
<proteinExistence type="predicted"/>
<dbReference type="EMBL" id="JBIPKE010000016">
    <property type="protein sequence ID" value="MFH6983907.1"/>
    <property type="molecule type" value="Genomic_DNA"/>
</dbReference>
<evidence type="ECO:0000313" key="2">
    <source>
        <dbReference type="Proteomes" id="UP001610063"/>
    </source>
</evidence>
<dbReference type="RefSeq" id="WP_395417418.1">
    <property type="nucleotide sequence ID" value="NZ_JBIPKE010000016.1"/>
</dbReference>
<protein>
    <submittedName>
        <fullName evidence="1">DUF4302 domain-containing protein</fullName>
    </submittedName>
</protein>
<gene>
    <name evidence="1" type="ORF">ACHKAR_10665</name>
</gene>